<accession>A0ABM9A5E1</accession>
<protein>
    <submittedName>
        <fullName evidence="1">Uncharacterized protein</fullName>
    </submittedName>
</protein>
<organism evidence="1 2">
    <name type="scientific">Vibrio marisflavi CECT 7928</name>
    <dbReference type="NCBI Taxonomy" id="634439"/>
    <lineage>
        <taxon>Bacteria</taxon>
        <taxon>Pseudomonadati</taxon>
        <taxon>Pseudomonadota</taxon>
        <taxon>Gammaproteobacteria</taxon>
        <taxon>Vibrionales</taxon>
        <taxon>Vibrionaceae</taxon>
        <taxon>Vibrio</taxon>
    </lineage>
</organism>
<proteinExistence type="predicted"/>
<gene>
    <name evidence="1" type="ORF">VMF7928_02818</name>
</gene>
<comment type="caution">
    <text evidence="1">The sequence shown here is derived from an EMBL/GenBank/DDBJ whole genome shotgun (WGS) entry which is preliminary data.</text>
</comment>
<evidence type="ECO:0000313" key="2">
    <source>
        <dbReference type="Proteomes" id="UP000838748"/>
    </source>
</evidence>
<keyword evidence="2" id="KW-1185">Reference proteome</keyword>
<evidence type="ECO:0000313" key="1">
    <source>
        <dbReference type="EMBL" id="CAH0540373.1"/>
    </source>
</evidence>
<dbReference type="Proteomes" id="UP000838748">
    <property type="component" value="Unassembled WGS sequence"/>
</dbReference>
<sequence length="42" mass="4832">MGDSTDLSHDLIFTIEIVALDQLGRHFSLFQQRQNLVRSSSR</sequence>
<reference evidence="1" key="1">
    <citation type="submission" date="2021-11" db="EMBL/GenBank/DDBJ databases">
        <authorList>
            <person name="Rodrigo-Torres L."/>
            <person name="Arahal R. D."/>
            <person name="Lucena T."/>
        </authorList>
    </citation>
    <scope>NUCLEOTIDE SEQUENCE</scope>
    <source>
        <strain evidence="1">CECT 7928</strain>
    </source>
</reference>
<name>A0ABM9A5E1_9VIBR</name>
<dbReference type="EMBL" id="CAKLDM010000002">
    <property type="protein sequence ID" value="CAH0540373.1"/>
    <property type="molecule type" value="Genomic_DNA"/>
</dbReference>